<dbReference type="PANTHER" id="PTHR37534">
    <property type="entry name" value="TRANSCRIPTIONAL ACTIVATOR PROTEIN UGA3"/>
    <property type="match status" value="1"/>
</dbReference>
<name>N4X828_COCH4</name>
<dbReference type="Pfam" id="PF00172">
    <property type="entry name" value="Zn_clus"/>
    <property type="match status" value="1"/>
</dbReference>
<feature type="region of interest" description="Disordered" evidence="3">
    <location>
        <begin position="47"/>
        <end position="145"/>
    </location>
</feature>
<evidence type="ECO:0000256" key="2">
    <source>
        <dbReference type="ARBA" id="ARBA00023242"/>
    </source>
</evidence>
<feature type="compositionally biased region" description="Acidic residues" evidence="3">
    <location>
        <begin position="68"/>
        <end position="93"/>
    </location>
</feature>
<dbReference type="Gene3D" id="4.10.240.10">
    <property type="entry name" value="Zn(2)-C6 fungal-type DNA-binding domain"/>
    <property type="match status" value="1"/>
</dbReference>
<keyword evidence="6" id="KW-1185">Reference proteome</keyword>
<dbReference type="PANTHER" id="PTHR37534:SF25">
    <property type="entry name" value="ZN(II)2CYS6 TRANSCRIPTION FACTOR (EUROFUNG)"/>
    <property type="match status" value="1"/>
</dbReference>
<dbReference type="GO" id="GO:0008270">
    <property type="term" value="F:zinc ion binding"/>
    <property type="evidence" value="ECO:0007669"/>
    <property type="project" value="InterPro"/>
</dbReference>
<protein>
    <recommendedName>
        <fullName evidence="4">Zn(2)-C6 fungal-type domain-containing protein</fullName>
    </recommendedName>
</protein>
<evidence type="ECO:0000259" key="4">
    <source>
        <dbReference type="PROSITE" id="PS50048"/>
    </source>
</evidence>
<dbReference type="AlphaFoldDB" id="N4X828"/>
<dbReference type="PROSITE" id="PS50048">
    <property type="entry name" value="ZN2_CY6_FUNGAL_2"/>
    <property type="match status" value="1"/>
</dbReference>
<dbReference type="EMBL" id="KB733468">
    <property type="protein sequence ID" value="ENI01372.1"/>
    <property type="molecule type" value="Genomic_DNA"/>
</dbReference>
<dbReference type="GO" id="GO:0045944">
    <property type="term" value="P:positive regulation of transcription by RNA polymerase II"/>
    <property type="evidence" value="ECO:0007669"/>
    <property type="project" value="TreeGrafter"/>
</dbReference>
<feature type="domain" description="Zn(2)-C6 fungal-type" evidence="4">
    <location>
        <begin position="13"/>
        <end position="43"/>
    </location>
</feature>
<dbReference type="InterPro" id="IPR036864">
    <property type="entry name" value="Zn2-C6_fun-type_DNA-bd_sf"/>
</dbReference>
<dbReference type="Pfam" id="PF11951">
    <property type="entry name" value="Fungal_trans_2"/>
    <property type="match status" value="1"/>
</dbReference>
<dbReference type="PROSITE" id="PS00463">
    <property type="entry name" value="ZN2_CY6_FUNGAL_1"/>
    <property type="match status" value="1"/>
</dbReference>
<reference evidence="5 6" key="1">
    <citation type="journal article" date="2012" name="PLoS Pathog.">
        <title>Diverse lifestyles and strategies of plant pathogenesis encoded in the genomes of eighteen Dothideomycetes fungi.</title>
        <authorList>
            <person name="Ohm R.A."/>
            <person name="Feau N."/>
            <person name="Henrissat B."/>
            <person name="Schoch C.L."/>
            <person name="Horwitz B.A."/>
            <person name="Barry K.W."/>
            <person name="Condon B.J."/>
            <person name="Copeland A.C."/>
            <person name="Dhillon B."/>
            <person name="Glaser F."/>
            <person name="Hesse C.N."/>
            <person name="Kosti I."/>
            <person name="LaButti K."/>
            <person name="Lindquist E.A."/>
            <person name="Lucas S."/>
            <person name="Salamov A.A."/>
            <person name="Bradshaw R.E."/>
            <person name="Ciuffetti L."/>
            <person name="Hamelin R.C."/>
            <person name="Kema G.H.J."/>
            <person name="Lawrence C."/>
            <person name="Scott J.A."/>
            <person name="Spatafora J.W."/>
            <person name="Turgeon B.G."/>
            <person name="de Wit P.J.G.M."/>
            <person name="Zhong S."/>
            <person name="Goodwin S.B."/>
            <person name="Grigoriev I.V."/>
        </authorList>
    </citation>
    <scope>NUCLEOTIDE SEQUENCE [LARGE SCALE GENOMIC DNA]</scope>
    <source>
        <strain evidence="6">C4 / ATCC 48331 / race T</strain>
    </source>
</reference>
<dbReference type="OrthoDB" id="4525710at2759"/>
<dbReference type="GO" id="GO:0000976">
    <property type="term" value="F:transcription cis-regulatory region binding"/>
    <property type="evidence" value="ECO:0007669"/>
    <property type="project" value="TreeGrafter"/>
</dbReference>
<dbReference type="HOGENOM" id="CLU_008719_1_3_1"/>
<keyword evidence="2" id="KW-0539">Nucleus</keyword>
<dbReference type="InterPro" id="IPR001138">
    <property type="entry name" value="Zn2Cys6_DnaBD"/>
</dbReference>
<organism evidence="5 6">
    <name type="scientific">Cochliobolus heterostrophus (strain C4 / ATCC 48331 / race T)</name>
    <name type="common">Southern corn leaf blight fungus</name>
    <name type="synonym">Bipolaris maydis</name>
    <dbReference type="NCBI Taxonomy" id="665024"/>
    <lineage>
        <taxon>Eukaryota</taxon>
        <taxon>Fungi</taxon>
        <taxon>Dikarya</taxon>
        <taxon>Ascomycota</taxon>
        <taxon>Pezizomycotina</taxon>
        <taxon>Dothideomycetes</taxon>
        <taxon>Pleosporomycetidae</taxon>
        <taxon>Pleosporales</taxon>
        <taxon>Pleosporineae</taxon>
        <taxon>Pleosporaceae</taxon>
        <taxon>Bipolaris</taxon>
    </lineage>
</organism>
<dbReference type="GO" id="GO:0005634">
    <property type="term" value="C:nucleus"/>
    <property type="evidence" value="ECO:0007669"/>
    <property type="project" value="UniProtKB-SubCell"/>
</dbReference>
<dbReference type="Proteomes" id="UP000012338">
    <property type="component" value="Unassembled WGS sequence"/>
</dbReference>
<sequence>MLTWCSKYRSRSGCLTCRARRVKCDETHPTCKACSKKNRPCQWEEPHTKFKDYRPGGASSSKFATGGTDDENEVRDNMDGGDGEDGEDEDEEMDGAHSIGERSRSQSISQRNIRKNSQTDGVLDSPYSSAPSTSAQGFPVPPYYVNKAENTRGHVSMETFLGQESQMDQHPVGTAGHAAEHIPLTHEEALLVHHYTEHIGRWLDCTDATNQFTLGVPGKITLCSVLRHAVIALAARHSRNDSIADAAYQRCISLLILRLNEEAASHDETLLCAIVILHFYEQLSVPSSIGLEDEQHLAGCSAIIRSSQGHHFVDPSAPTLREAAFWVYVRQCIHKATINQQPLDIDFSLQLHPTPSSMRDAHPLARLRLETAWSNQMAWNLARVVNFCFDGNEVYGDMRSRIQYWGELWELVHTWMRDRPAGFNPIYQGPTDDSGSFPNTWFTADWHAVSFCYYHFACIMLLRFRPHSDSVAHDGHQLSETDHQILSHAQAICGATKSSKEAVPLAIAVRHTVFIWGPLVSSEKQREEIIEILADFERDHVWPTTWLINALKSQWDMSGASTAISPMEQ</sequence>
<dbReference type="CDD" id="cd00067">
    <property type="entry name" value="GAL4"/>
    <property type="match status" value="1"/>
</dbReference>
<dbReference type="SMART" id="SM00066">
    <property type="entry name" value="GAL4"/>
    <property type="match status" value="1"/>
</dbReference>
<evidence type="ECO:0000256" key="3">
    <source>
        <dbReference type="SAM" id="MobiDB-lite"/>
    </source>
</evidence>
<dbReference type="SUPFAM" id="SSF57701">
    <property type="entry name" value="Zn2/Cys6 DNA-binding domain"/>
    <property type="match status" value="1"/>
</dbReference>
<dbReference type="RefSeq" id="XP_014075281.1">
    <property type="nucleotide sequence ID" value="XM_014219806.1"/>
</dbReference>
<proteinExistence type="predicted"/>
<dbReference type="InterPro" id="IPR021858">
    <property type="entry name" value="Fun_TF"/>
</dbReference>
<dbReference type="GO" id="GO:0000981">
    <property type="term" value="F:DNA-binding transcription factor activity, RNA polymerase II-specific"/>
    <property type="evidence" value="ECO:0007669"/>
    <property type="project" value="InterPro"/>
</dbReference>
<accession>N4X828</accession>
<dbReference type="GeneID" id="25838591"/>
<feature type="compositionally biased region" description="Polar residues" evidence="3">
    <location>
        <begin position="115"/>
        <end position="136"/>
    </location>
</feature>
<gene>
    <name evidence="5" type="ORF">COCC4DRAFT_148181</name>
</gene>
<reference evidence="6" key="2">
    <citation type="journal article" date="2013" name="PLoS Genet.">
        <title>Comparative genome structure, secondary metabolite, and effector coding capacity across Cochliobolus pathogens.</title>
        <authorList>
            <person name="Condon B.J."/>
            <person name="Leng Y."/>
            <person name="Wu D."/>
            <person name="Bushley K.E."/>
            <person name="Ohm R.A."/>
            <person name="Otillar R."/>
            <person name="Martin J."/>
            <person name="Schackwitz W."/>
            <person name="Grimwood J."/>
            <person name="MohdZainudin N."/>
            <person name="Xue C."/>
            <person name="Wang R."/>
            <person name="Manning V.A."/>
            <person name="Dhillon B."/>
            <person name="Tu Z.J."/>
            <person name="Steffenson B.J."/>
            <person name="Salamov A."/>
            <person name="Sun H."/>
            <person name="Lowry S."/>
            <person name="LaButti K."/>
            <person name="Han J."/>
            <person name="Copeland A."/>
            <person name="Lindquist E."/>
            <person name="Barry K."/>
            <person name="Schmutz J."/>
            <person name="Baker S.E."/>
            <person name="Ciuffetti L.M."/>
            <person name="Grigoriev I.V."/>
            <person name="Zhong S."/>
            <person name="Turgeon B.G."/>
        </authorList>
    </citation>
    <scope>NUCLEOTIDE SEQUENCE [LARGE SCALE GENOMIC DNA]</scope>
    <source>
        <strain evidence="6">C4 / ATCC 48331 / race T</strain>
    </source>
</reference>
<comment type="subcellular location">
    <subcellularLocation>
        <location evidence="1">Nucleus</location>
    </subcellularLocation>
</comment>
<evidence type="ECO:0000256" key="1">
    <source>
        <dbReference type="ARBA" id="ARBA00004123"/>
    </source>
</evidence>
<evidence type="ECO:0000313" key="6">
    <source>
        <dbReference type="Proteomes" id="UP000012338"/>
    </source>
</evidence>
<evidence type="ECO:0000313" key="5">
    <source>
        <dbReference type="EMBL" id="ENI01372.1"/>
    </source>
</evidence>